<name>A0A453L7N0_AEGTS</name>
<organism evidence="1 2">
    <name type="scientific">Aegilops tauschii subsp. strangulata</name>
    <name type="common">Goatgrass</name>
    <dbReference type="NCBI Taxonomy" id="200361"/>
    <lineage>
        <taxon>Eukaryota</taxon>
        <taxon>Viridiplantae</taxon>
        <taxon>Streptophyta</taxon>
        <taxon>Embryophyta</taxon>
        <taxon>Tracheophyta</taxon>
        <taxon>Spermatophyta</taxon>
        <taxon>Magnoliopsida</taxon>
        <taxon>Liliopsida</taxon>
        <taxon>Poales</taxon>
        <taxon>Poaceae</taxon>
        <taxon>BOP clade</taxon>
        <taxon>Pooideae</taxon>
        <taxon>Triticodae</taxon>
        <taxon>Triticeae</taxon>
        <taxon>Triticinae</taxon>
        <taxon>Aegilops</taxon>
    </lineage>
</organism>
<protein>
    <submittedName>
        <fullName evidence="1">Uncharacterized protein</fullName>
    </submittedName>
</protein>
<reference evidence="2" key="2">
    <citation type="journal article" date="2017" name="Nat. Plants">
        <title>The Aegilops tauschii genome reveals multiple impacts of transposons.</title>
        <authorList>
            <person name="Zhao G."/>
            <person name="Zou C."/>
            <person name="Li K."/>
            <person name="Wang K."/>
            <person name="Li T."/>
            <person name="Gao L."/>
            <person name="Zhang X."/>
            <person name="Wang H."/>
            <person name="Yang Z."/>
            <person name="Liu X."/>
            <person name="Jiang W."/>
            <person name="Mao L."/>
            <person name="Kong X."/>
            <person name="Jiao Y."/>
            <person name="Jia J."/>
        </authorList>
    </citation>
    <scope>NUCLEOTIDE SEQUENCE [LARGE SCALE GENOMIC DNA]</scope>
    <source>
        <strain evidence="2">cv. AL8/78</strain>
    </source>
</reference>
<keyword evidence="2" id="KW-1185">Reference proteome</keyword>
<reference evidence="1" key="4">
    <citation type="submission" date="2019-03" db="UniProtKB">
        <authorList>
            <consortium name="EnsemblPlants"/>
        </authorList>
    </citation>
    <scope>IDENTIFICATION</scope>
</reference>
<evidence type="ECO:0000313" key="1">
    <source>
        <dbReference type="EnsemblPlants" id="AET5Gv20659600.1"/>
    </source>
</evidence>
<sequence length="53" mass="6096">MQFWSLSGAEEALGDIGRVDRLDSRTLERGHTKTSACWLWVWDVAHIPTRRAL</sequence>
<evidence type="ECO:0000313" key="2">
    <source>
        <dbReference type="Proteomes" id="UP000015105"/>
    </source>
</evidence>
<dbReference type="EnsemblPlants" id="AET5Gv20659600.1">
    <property type="protein sequence ID" value="AET5Gv20659600.1"/>
    <property type="gene ID" value="AET5Gv20659600"/>
</dbReference>
<reference evidence="1" key="3">
    <citation type="journal article" date="2017" name="Nature">
        <title>Genome sequence of the progenitor of the wheat D genome Aegilops tauschii.</title>
        <authorList>
            <person name="Luo M.C."/>
            <person name="Gu Y.Q."/>
            <person name="Puiu D."/>
            <person name="Wang H."/>
            <person name="Twardziok S.O."/>
            <person name="Deal K.R."/>
            <person name="Huo N."/>
            <person name="Zhu T."/>
            <person name="Wang L."/>
            <person name="Wang Y."/>
            <person name="McGuire P.E."/>
            <person name="Liu S."/>
            <person name="Long H."/>
            <person name="Ramasamy R.K."/>
            <person name="Rodriguez J.C."/>
            <person name="Van S.L."/>
            <person name="Yuan L."/>
            <person name="Wang Z."/>
            <person name="Xia Z."/>
            <person name="Xiao L."/>
            <person name="Anderson O.D."/>
            <person name="Ouyang S."/>
            <person name="Liang Y."/>
            <person name="Zimin A.V."/>
            <person name="Pertea G."/>
            <person name="Qi P."/>
            <person name="Bennetzen J.L."/>
            <person name="Dai X."/>
            <person name="Dawson M.W."/>
            <person name="Muller H.G."/>
            <person name="Kugler K."/>
            <person name="Rivarola-Duarte L."/>
            <person name="Spannagl M."/>
            <person name="Mayer K.F.X."/>
            <person name="Lu F.H."/>
            <person name="Bevan M.W."/>
            <person name="Leroy P."/>
            <person name="Li P."/>
            <person name="You F.M."/>
            <person name="Sun Q."/>
            <person name="Liu Z."/>
            <person name="Lyons E."/>
            <person name="Wicker T."/>
            <person name="Salzberg S.L."/>
            <person name="Devos K.M."/>
            <person name="Dvorak J."/>
        </authorList>
    </citation>
    <scope>NUCLEOTIDE SEQUENCE [LARGE SCALE GENOMIC DNA]</scope>
    <source>
        <strain evidence="1">cv. AL8/78</strain>
    </source>
</reference>
<dbReference type="Gramene" id="AET5Gv20659600.1">
    <property type="protein sequence ID" value="AET5Gv20659600.1"/>
    <property type="gene ID" value="AET5Gv20659600"/>
</dbReference>
<reference evidence="2" key="1">
    <citation type="journal article" date="2014" name="Science">
        <title>Ancient hybridizations among the ancestral genomes of bread wheat.</title>
        <authorList>
            <consortium name="International Wheat Genome Sequencing Consortium,"/>
            <person name="Marcussen T."/>
            <person name="Sandve S.R."/>
            <person name="Heier L."/>
            <person name="Spannagl M."/>
            <person name="Pfeifer M."/>
            <person name="Jakobsen K.S."/>
            <person name="Wulff B.B."/>
            <person name="Steuernagel B."/>
            <person name="Mayer K.F."/>
            <person name="Olsen O.A."/>
        </authorList>
    </citation>
    <scope>NUCLEOTIDE SEQUENCE [LARGE SCALE GENOMIC DNA]</scope>
    <source>
        <strain evidence="2">cv. AL8/78</strain>
    </source>
</reference>
<accession>A0A453L7N0</accession>
<reference evidence="1" key="5">
    <citation type="journal article" date="2021" name="G3 (Bethesda)">
        <title>Aegilops tauschii genome assembly Aet v5.0 features greater sequence contiguity and improved annotation.</title>
        <authorList>
            <person name="Wang L."/>
            <person name="Zhu T."/>
            <person name="Rodriguez J.C."/>
            <person name="Deal K.R."/>
            <person name="Dubcovsky J."/>
            <person name="McGuire P.E."/>
            <person name="Lux T."/>
            <person name="Spannagl M."/>
            <person name="Mayer K.F.X."/>
            <person name="Baldrich P."/>
            <person name="Meyers B.C."/>
            <person name="Huo N."/>
            <person name="Gu Y.Q."/>
            <person name="Zhou H."/>
            <person name="Devos K.M."/>
            <person name="Bennetzen J.L."/>
            <person name="Unver T."/>
            <person name="Budak H."/>
            <person name="Gulick P.J."/>
            <person name="Galiba G."/>
            <person name="Kalapos B."/>
            <person name="Nelson D.R."/>
            <person name="Li P."/>
            <person name="You F.M."/>
            <person name="Luo M.C."/>
            <person name="Dvorak J."/>
        </authorList>
    </citation>
    <scope>NUCLEOTIDE SEQUENCE [LARGE SCALE GENOMIC DNA]</scope>
    <source>
        <strain evidence="1">cv. AL8/78</strain>
    </source>
</reference>
<dbReference type="AlphaFoldDB" id="A0A453L7N0"/>
<dbReference type="Proteomes" id="UP000015105">
    <property type="component" value="Chromosome 5D"/>
</dbReference>
<proteinExistence type="predicted"/>